<feature type="domain" description="Kazal-like" evidence="4">
    <location>
        <begin position="128"/>
        <end position="191"/>
    </location>
</feature>
<dbReference type="Gene3D" id="3.30.60.30">
    <property type="match status" value="2"/>
</dbReference>
<dbReference type="PANTHER" id="PTHR10913:SF45">
    <property type="entry name" value="FOLLISTATIN, ISOFORM A-RELATED"/>
    <property type="match status" value="1"/>
</dbReference>
<keyword evidence="1" id="KW-0646">Protease inhibitor</keyword>
<proteinExistence type="predicted"/>
<dbReference type="PROSITE" id="PS51465">
    <property type="entry name" value="KAZAL_2"/>
    <property type="match status" value="1"/>
</dbReference>
<dbReference type="KEGG" id="lak:106179151"/>
<reference evidence="6" key="1">
    <citation type="submission" date="2025-08" db="UniProtKB">
        <authorList>
            <consortium name="RefSeq"/>
        </authorList>
    </citation>
    <scope>IDENTIFICATION</scope>
    <source>
        <tissue evidence="6">Gonads</tissue>
    </source>
</reference>
<evidence type="ECO:0000256" key="1">
    <source>
        <dbReference type="ARBA" id="ARBA00022690"/>
    </source>
</evidence>
<gene>
    <name evidence="6" type="primary">LOC106179151</name>
</gene>
<dbReference type="GO" id="GO:0004867">
    <property type="term" value="F:serine-type endopeptidase inhibitor activity"/>
    <property type="evidence" value="ECO:0007669"/>
    <property type="project" value="UniProtKB-KW"/>
</dbReference>
<keyword evidence="5" id="KW-1185">Reference proteome</keyword>
<sequence length="368" mass="41114">MLCGNDRNIYRSRCEFDTAKCINPRLRLNWNLRSCLRNKPTKPPRIIDTTPAVPAKRALNTWLCYHILREDCSKTLTAGVQVCDSNGKVYANSCEFYKVRCAGADIDDHWKVCKKTPEPVQLRPFVNKENLQFCQSLKEGKNCPRSWRKKTMSVCGSDGKLYTSRCSIEKAKCLPVIVTFTYLAKGEKCVKPTKPPIDGSGSGSGEGEVPEVEEARRDIDDWLCDYFPNTKDCKETLTANSKVCDADGKVYKNSCEFYKARCAGADIGDHWKVCKKTNPETLKPFVNKENSEFCKSLKAGKDCPRRWKQKVLKVCGSDGRVYKTRCAIEKAKCGDQLVSFTYAAKGVKCVKPTKPPVDGSGSGSGDEA</sequence>
<dbReference type="GO" id="GO:0005576">
    <property type="term" value="C:extracellular region"/>
    <property type="evidence" value="ECO:0007669"/>
    <property type="project" value="TreeGrafter"/>
</dbReference>
<dbReference type="InParanoid" id="A0A1S3K688"/>
<dbReference type="GeneID" id="106179151"/>
<keyword evidence="3" id="KW-1015">Disulfide bond</keyword>
<dbReference type="OrthoDB" id="126772at2759"/>
<dbReference type="Pfam" id="PF07648">
    <property type="entry name" value="Kazal_2"/>
    <property type="match status" value="5"/>
</dbReference>
<protein>
    <submittedName>
        <fullName evidence="6">Follistatin</fullName>
    </submittedName>
</protein>
<evidence type="ECO:0000259" key="4">
    <source>
        <dbReference type="PROSITE" id="PS51465"/>
    </source>
</evidence>
<evidence type="ECO:0000256" key="3">
    <source>
        <dbReference type="ARBA" id="ARBA00023157"/>
    </source>
</evidence>
<evidence type="ECO:0000256" key="2">
    <source>
        <dbReference type="ARBA" id="ARBA00022900"/>
    </source>
</evidence>
<accession>A0A1S3K688</accession>
<dbReference type="SUPFAM" id="SSF100895">
    <property type="entry name" value="Kazal-type serine protease inhibitors"/>
    <property type="match status" value="5"/>
</dbReference>
<dbReference type="SMART" id="SM00280">
    <property type="entry name" value="KAZAL"/>
    <property type="match status" value="4"/>
</dbReference>
<dbReference type="Proteomes" id="UP000085678">
    <property type="component" value="Unplaced"/>
</dbReference>
<dbReference type="RefSeq" id="XP_013418140.1">
    <property type="nucleotide sequence ID" value="XM_013562686.1"/>
</dbReference>
<dbReference type="AlphaFoldDB" id="A0A1S3K688"/>
<dbReference type="InterPro" id="IPR036058">
    <property type="entry name" value="Kazal_dom_sf"/>
</dbReference>
<keyword evidence="2" id="KW-0722">Serine protease inhibitor</keyword>
<dbReference type="GO" id="GO:0030154">
    <property type="term" value="P:cell differentiation"/>
    <property type="evidence" value="ECO:0007669"/>
    <property type="project" value="TreeGrafter"/>
</dbReference>
<dbReference type="InterPro" id="IPR002350">
    <property type="entry name" value="Kazal_dom"/>
</dbReference>
<evidence type="ECO:0000313" key="5">
    <source>
        <dbReference type="Proteomes" id="UP000085678"/>
    </source>
</evidence>
<organism evidence="5 6">
    <name type="scientific">Lingula anatina</name>
    <name type="common">Brachiopod</name>
    <name type="synonym">Lingula unguis</name>
    <dbReference type="NCBI Taxonomy" id="7574"/>
    <lineage>
        <taxon>Eukaryota</taxon>
        <taxon>Metazoa</taxon>
        <taxon>Spiralia</taxon>
        <taxon>Lophotrochozoa</taxon>
        <taxon>Brachiopoda</taxon>
        <taxon>Linguliformea</taxon>
        <taxon>Lingulata</taxon>
        <taxon>Lingulida</taxon>
        <taxon>Linguloidea</taxon>
        <taxon>Lingulidae</taxon>
        <taxon>Lingula</taxon>
    </lineage>
</organism>
<dbReference type="PANTHER" id="PTHR10913">
    <property type="entry name" value="FOLLISTATIN-RELATED"/>
    <property type="match status" value="1"/>
</dbReference>
<evidence type="ECO:0000313" key="6">
    <source>
        <dbReference type="RefSeq" id="XP_013418140.1"/>
    </source>
</evidence>
<name>A0A1S3K688_LINAN</name>
<dbReference type="InterPro" id="IPR050653">
    <property type="entry name" value="Prot_Inhib_GrowthFact_Antg"/>
</dbReference>